<evidence type="ECO:0000256" key="5">
    <source>
        <dbReference type="ARBA" id="ARBA00023242"/>
    </source>
</evidence>
<dbReference type="GO" id="GO:0043565">
    <property type="term" value="F:sequence-specific DNA binding"/>
    <property type="evidence" value="ECO:0007669"/>
    <property type="project" value="TreeGrafter"/>
</dbReference>
<dbReference type="AlphaFoldDB" id="A0A5P1EIC6"/>
<dbReference type="Pfam" id="PF00010">
    <property type="entry name" value="HLH"/>
    <property type="match status" value="1"/>
</dbReference>
<dbReference type="InterPro" id="IPR036638">
    <property type="entry name" value="HLH_DNA-bd_sf"/>
</dbReference>
<evidence type="ECO:0000313" key="7">
    <source>
        <dbReference type="EMBL" id="ONK65636.1"/>
    </source>
</evidence>
<dbReference type="InterPro" id="IPR011598">
    <property type="entry name" value="bHLH_dom"/>
</dbReference>
<evidence type="ECO:0000256" key="4">
    <source>
        <dbReference type="ARBA" id="ARBA00023163"/>
    </source>
</evidence>
<dbReference type="PANTHER" id="PTHR31945">
    <property type="entry name" value="TRANSCRIPTION FACTOR SCREAM2-RELATED"/>
    <property type="match status" value="1"/>
</dbReference>
<keyword evidence="8" id="KW-1185">Reference proteome</keyword>
<dbReference type="Proteomes" id="UP000243459">
    <property type="component" value="Chromosome 7"/>
</dbReference>
<evidence type="ECO:0000256" key="2">
    <source>
        <dbReference type="ARBA" id="ARBA00005510"/>
    </source>
</evidence>
<keyword evidence="3" id="KW-0805">Transcription regulation</keyword>
<proteinExistence type="inferred from homology"/>
<dbReference type="GO" id="GO:0003700">
    <property type="term" value="F:DNA-binding transcription factor activity"/>
    <property type="evidence" value="ECO:0007669"/>
    <property type="project" value="TreeGrafter"/>
</dbReference>
<dbReference type="PANTHER" id="PTHR31945:SF68">
    <property type="entry name" value="TRANSCRIPTION FACTOR UDT1"/>
    <property type="match status" value="1"/>
</dbReference>
<dbReference type="EMBL" id="CM007387">
    <property type="protein sequence ID" value="ONK65636.1"/>
    <property type="molecule type" value="Genomic_DNA"/>
</dbReference>
<gene>
    <name evidence="7" type="ORF">A4U43_C07F39110</name>
</gene>
<evidence type="ECO:0000259" key="6">
    <source>
        <dbReference type="PROSITE" id="PS50888"/>
    </source>
</evidence>
<feature type="domain" description="BHLH" evidence="6">
    <location>
        <begin position="56"/>
        <end position="106"/>
    </location>
</feature>
<protein>
    <recommendedName>
        <fullName evidence="6">BHLH domain-containing protein</fullName>
    </recommendedName>
</protein>
<dbReference type="GO" id="GO:0046983">
    <property type="term" value="F:protein dimerization activity"/>
    <property type="evidence" value="ECO:0007669"/>
    <property type="project" value="InterPro"/>
</dbReference>
<name>A0A5P1EIC6_ASPOF</name>
<comment type="subcellular location">
    <subcellularLocation>
        <location evidence="1">Nucleus</location>
    </subcellularLocation>
</comment>
<dbReference type="Gramene" id="ONK65636">
    <property type="protein sequence ID" value="ONK65636"/>
    <property type="gene ID" value="A4U43_C07F39110"/>
</dbReference>
<reference evidence="8" key="1">
    <citation type="journal article" date="2017" name="Nat. Commun.">
        <title>The asparagus genome sheds light on the origin and evolution of a young Y chromosome.</title>
        <authorList>
            <person name="Harkess A."/>
            <person name="Zhou J."/>
            <person name="Xu C."/>
            <person name="Bowers J.E."/>
            <person name="Van der Hulst R."/>
            <person name="Ayyampalayam S."/>
            <person name="Mercati F."/>
            <person name="Riccardi P."/>
            <person name="McKain M.R."/>
            <person name="Kakrana A."/>
            <person name="Tang H."/>
            <person name="Ray J."/>
            <person name="Groenendijk J."/>
            <person name="Arikit S."/>
            <person name="Mathioni S.M."/>
            <person name="Nakano M."/>
            <person name="Shan H."/>
            <person name="Telgmann-Rauber A."/>
            <person name="Kanno A."/>
            <person name="Yue Z."/>
            <person name="Chen H."/>
            <person name="Li W."/>
            <person name="Chen Y."/>
            <person name="Xu X."/>
            <person name="Zhang Y."/>
            <person name="Luo S."/>
            <person name="Chen H."/>
            <person name="Gao J."/>
            <person name="Mao Z."/>
            <person name="Pires J.C."/>
            <person name="Luo M."/>
            <person name="Kudrna D."/>
            <person name="Wing R.A."/>
            <person name="Meyers B.C."/>
            <person name="Yi K."/>
            <person name="Kong H."/>
            <person name="Lavrijsen P."/>
            <person name="Sunseri F."/>
            <person name="Falavigna A."/>
            <person name="Ye Y."/>
            <person name="Leebens-Mack J.H."/>
            <person name="Chen G."/>
        </authorList>
    </citation>
    <scope>NUCLEOTIDE SEQUENCE [LARGE SCALE GENOMIC DNA]</scope>
    <source>
        <strain evidence="8">cv. DH0086</strain>
    </source>
</reference>
<accession>A0A5P1EIC6</accession>
<evidence type="ECO:0000256" key="3">
    <source>
        <dbReference type="ARBA" id="ARBA00023015"/>
    </source>
</evidence>
<dbReference type="SMART" id="SM00353">
    <property type="entry name" value="HLH"/>
    <property type="match status" value="1"/>
</dbReference>
<evidence type="ECO:0000313" key="8">
    <source>
        <dbReference type="Proteomes" id="UP000243459"/>
    </source>
</evidence>
<dbReference type="SUPFAM" id="SSF47459">
    <property type="entry name" value="HLH, helix-loop-helix DNA-binding domain"/>
    <property type="match status" value="1"/>
</dbReference>
<evidence type="ECO:0000256" key="1">
    <source>
        <dbReference type="ARBA" id="ARBA00004123"/>
    </source>
</evidence>
<dbReference type="InterPro" id="IPR051358">
    <property type="entry name" value="TF_AMS/ICE1/BHLH6-like"/>
</dbReference>
<comment type="similarity">
    <text evidence="2">Belongs to the bHLH protein family.</text>
</comment>
<sequence>MPRYPRDCGADFDAMDFVDSTAAMATVVEEEEAGGGGGGGEGFGDPAIVADTGEARYRSKNLEAERRRRSKLNNRLFTLRSLMSKESTLVDAIDYIQKLQKRICDLKLELSKLTDEDQEKKGSASSTESIAPPEIKLCPVQLLYHL</sequence>
<keyword evidence="5" id="KW-0539">Nucleus</keyword>
<keyword evidence="4" id="KW-0804">Transcription</keyword>
<dbReference type="GO" id="GO:0005634">
    <property type="term" value="C:nucleus"/>
    <property type="evidence" value="ECO:0007669"/>
    <property type="project" value="UniProtKB-SubCell"/>
</dbReference>
<dbReference type="Gene3D" id="4.10.280.10">
    <property type="entry name" value="Helix-loop-helix DNA-binding domain"/>
    <property type="match status" value="1"/>
</dbReference>
<dbReference type="PROSITE" id="PS50888">
    <property type="entry name" value="BHLH"/>
    <property type="match status" value="1"/>
</dbReference>
<organism evidence="7 8">
    <name type="scientific">Asparagus officinalis</name>
    <name type="common">Garden asparagus</name>
    <dbReference type="NCBI Taxonomy" id="4686"/>
    <lineage>
        <taxon>Eukaryota</taxon>
        <taxon>Viridiplantae</taxon>
        <taxon>Streptophyta</taxon>
        <taxon>Embryophyta</taxon>
        <taxon>Tracheophyta</taxon>
        <taxon>Spermatophyta</taxon>
        <taxon>Magnoliopsida</taxon>
        <taxon>Liliopsida</taxon>
        <taxon>Asparagales</taxon>
        <taxon>Asparagaceae</taxon>
        <taxon>Asparagoideae</taxon>
        <taxon>Asparagus</taxon>
    </lineage>
</organism>